<evidence type="ECO:0000256" key="3">
    <source>
        <dbReference type="ARBA" id="ARBA00023080"/>
    </source>
</evidence>
<reference evidence="4 5" key="1">
    <citation type="submission" date="2020-08" db="EMBL/GenBank/DDBJ databases">
        <title>Novel species isolated from subtropical streams in China.</title>
        <authorList>
            <person name="Lu H."/>
        </authorList>
    </citation>
    <scope>NUCLEOTIDE SEQUENCE [LARGE SCALE GENOMIC DNA]</scope>
    <source>
        <strain evidence="4 5">CY22W</strain>
    </source>
</reference>
<name>A0ABR7A997_9BURK</name>
<keyword evidence="2" id="KW-0862">Zinc</keyword>
<keyword evidence="5" id="KW-1185">Reference proteome</keyword>
<protein>
    <recommendedName>
        <fullName evidence="6">Adenosine deaminase</fullName>
    </recommendedName>
</protein>
<dbReference type="InterPro" id="IPR032466">
    <property type="entry name" value="Metal_Hydrolase"/>
</dbReference>
<evidence type="ECO:0000256" key="1">
    <source>
        <dbReference type="ARBA" id="ARBA00006676"/>
    </source>
</evidence>
<dbReference type="Gene3D" id="3.20.20.140">
    <property type="entry name" value="Metal-dependent hydrolases"/>
    <property type="match status" value="2"/>
</dbReference>
<dbReference type="InterPro" id="IPR006330">
    <property type="entry name" value="Ado/ade_deaminase"/>
</dbReference>
<dbReference type="NCBIfam" id="NF041744">
    <property type="entry name" value="RdrB"/>
    <property type="match status" value="1"/>
</dbReference>
<dbReference type="RefSeq" id="WP_186905040.1">
    <property type="nucleotide sequence ID" value="NZ_JACOGD010000011.1"/>
</dbReference>
<keyword evidence="3" id="KW-0546">Nucleotide metabolism</keyword>
<evidence type="ECO:0000313" key="5">
    <source>
        <dbReference type="Proteomes" id="UP000654304"/>
    </source>
</evidence>
<dbReference type="Proteomes" id="UP000654304">
    <property type="component" value="Unassembled WGS sequence"/>
</dbReference>
<gene>
    <name evidence="4" type="ORF">H8K43_17440</name>
</gene>
<dbReference type="EMBL" id="JACOGD010000011">
    <property type="protein sequence ID" value="MBC3933466.1"/>
    <property type="molecule type" value="Genomic_DNA"/>
</dbReference>
<organism evidence="4 5">
    <name type="scientific">Undibacterium curvum</name>
    <dbReference type="NCBI Taxonomy" id="2762294"/>
    <lineage>
        <taxon>Bacteria</taxon>
        <taxon>Pseudomonadati</taxon>
        <taxon>Pseudomonadota</taxon>
        <taxon>Betaproteobacteria</taxon>
        <taxon>Burkholderiales</taxon>
        <taxon>Oxalobacteraceae</taxon>
        <taxon>Undibacterium</taxon>
    </lineage>
</organism>
<dbReference type="PANTHER" id="PTHR11409:SF42">
    <property type="entry name" value="ADENOSINE DEAMINASE-LIKE PROTEIN"/>
    <property type="match status" value="1"/>
</dbReference>
<dbReference type="PANTHER" id="PTHR11409">
    <property type="entry name" value="ADENOSINE DEAMINASE"/>
    <property type="match status" value="1"/>
</dbReference>
<evidence type="ECO:0008006" key="6">
    <source>
        <dbReference type="Google" id="ProtNLM"/>
    </source>
</evidence>
<accession>A0ABR7A997</accession>
<dbReference type="SUPFAM" id="SSF51556">
    <property type="entry name" value="Metallo-dependent hydrolases"/>
    <property type="match status" value="1"/>
</dbReference>
<proteinExistence type="inferred from homology"/>
<evidence type="ECO:0000313" key="4">
    <source>
        <dbReference type="EMBL" id="MBC3933466.1"/>
    </source>
</evidence>
<comment type="similarity">
    <text evidence="1">Belongs to the metallo-dependent hydrolases superfamily. Adenosine and AMP deaminases family.</text>
</comment>
<evidence type="ECO:0000256" key="2">
    <source>
        <dbReference type="ARBA" id="ARBA00022833"/>
    </source>
</evidence>
<comment type="caution">
    <text evidence="4">The sequence shown here is derived from an EMBL/GenBank/DDBJ whole genome shotgun (WGS) entry which is preliminary data.</text>
</comment>
<sequence>MLNAALFDVSIATVFSSSAFAELIKQHLLKPDPRHLMEHSNFHAVCLDVLQADLDRDWPRRFRLNEIRHGLQIVWPQTALRGPAFSSLDYLYDQLFIADGDALRYRDGQEQDYVRFCAQLDPALVVGWKFAQHLMSPHSLTTHDMQRIVGQQQALFSPAAVDGNAVAENHAHLGGVHTSGLALLLGVLAPDGDHLKQHPQHSTLCELQRVLHGLLTRASWLPESYADGTVPACDAALNLLLQDSLGERWRTQPQRRSDWQLIAQQTVHASVRDAAWLRQQMAVAMLAGRVAQAWLWLLIWLWWQYQSPQCPYALRVLIIYFLNRLMHLRRELIMDGQGLTRFVAYYDRPLRWGEQQPNHLNAAQVLFQHPDDVAELKVTRSKFKPEEIGLWLRQLASATGVAAPQGLAPLPADEAAAYRALMDRWHFCIHFLRIPKFQHHPELVWREARQLREQCLSQAGWDRPELLGLSSRLPQDMRRQLLPVRWVRGLDVAGDENLVRVETYAPALRWLRQGLQHQAERQATVAGWHLSVHAGEDYAHPYSGMRHLDETVQFCEMRSGDRLGHALALGIRPRDWLQRHGDMVVPVDEHVDNLVWAWHYAGVMAERLPLAAQVMPMLERRIRRFLRYVPWMHPACLDWLQPGSILKAAHEQFACKADAHITLTHPETLFKAWQLRRNCSWQLKQAELSGICDAESAQALPDRYKLMKPCTPHAELQGDASTTEAVSDYLPDVRLFRDRARWLEMQKGGKPAPAWGCRQTHAALPQVRVSLSGPEHSDSRWQQQALNALGTLSDQHTETELEFMEALQDYLLDLYDARGLMIEVNLTSNVYIARLESFSEHPVFRWYPVSESVLRPVEAANRFGLRRGPIKVCINTDDPGIMPTTLRTEFALLRAAAMEHGATRTDAESWTERLRQTGVQEFRRKHQAVWTQRSV</sequence>